<evidence type="ECO:0000256" key="2">
    <source>
        <dbReference type="SAM" id="MobiDB-lite"/>
    </source>
</evidence>
<accession>A0A7R9M1Z2</accession>
<dbReference type="Proteomes" id="UP000728032">
    <property type="component" value="Unassembled WGS sequence"/>
</dbReference>
<proteinExistence type="predicted"/>
<dbReference type="OrthoDB" id="6534025at2759"/>
<feature type="region of interest" description="Disordered" evidence="2">
    <location>
        <begin position="65"/>
        <end position="108"/>
    </location>
</feature>
<feature type="compositionally biased region" description="Low complexity" evidence="2">
    <location>
        <begin position="83"/>
        <end position="96"/>
    </location>
</feature>
<protein>
    <submittedName>
        <fullName evidence="3">Uncharacterized protein</fullName>
    </submittedName>
</protein>
<sequence length="263" mass="30163">MVSIPNPNELIDTLEEFLKEDLKSRQKELKEIESQLNEIEKYRQLKAKKDIGSALKTVDNLRTVGTSSTSVKDGDEQHDSIESSNGNTTGPSGTTRSRLKSPKPKPKDVYSLDKAKQFFLMAETLNKKVELIYTLFRCKILQKCVIYCKSLENVENLTESLVAEGIRAENLINKNSKQRQKVIEDINAKRLPLDALLTVRRIDGLRNMRQYIMVGSKSENCGEYMVINLVTKDEYKTLCSFEKYFDTRVLPMDIQLFPDHSEE</sequence>
<feature type="coiled-coil region" evidence="1">
    <location>
        <begin position="15"/>
        <end position="45"/>
    </location>
</feature>
<keyword evidence="4" id="KW-1185">Reference proteome</keyword>
<reference evidence="3" key="1">
    <citation type="submission" date="2020-11" db="EMBL/GenBank/DDBJ databases">
        <authorList>
            <person name="Tran Van P."/>
        </authorList>
    </citation>
    <scope>NUCLEOTIDE SEQUENCE</scope>
</reference>
<organism evidence="3">
    <name type="scientific">Oppiella nova</name>
    <dbReference type="NCBI Taxonomy" id="334625"/>
    <lineage>
        <taxon>Eukaryota</taxon>
        <taxon>Metazoa</taxon>
        <taxon>Ecdysozoa</taxon>
        <taxon>Arthropoda</taxon>
        <taxon>Chelicerata</taxon>
        <taxon>Arachnida</taxon>
        <taxon>Acari</taxon>
        <taxon>Acariformes</taxon>
        <taxon>Sarcoptiformes</taxon>
        <taxon>Oribatida</taxon>
        <taxon>Brachypylina</taxon>
        <taxon>Oppioidea</taxon>
        <taxon>Oppiidae</taxon>
        <taxon>Oppiella</taxon>
    </lineage>
</organism>
<dbReference type="EMBL" id="OC919928">
    <property type="protein sequence ID" value="CAD7652045.1"/>
    <property type="molecule type" value="Genomic_DNA"/>
</dbReference>
<evidence type="ECO:0000256" key="1">
    <source>
        <dbReference type="SAM" id="Coils"/>
    </source>
</evidence>
<feature type="compositionally biased region" description="Basic and acidic residues" evidence="2">
    <location>
        <begin position="72"/>
        <end position="81"/>
    </location>
</feature>
<evidence type="ECO:0000313" key="3">
    <source>
        <dbReference type="EMBL" id="CAD7652045.1"/>
    </source>
</evidence>
<name>A0A7R9M1Z2_9ACAR</name>
<gene>
    <name evidence="3" type="ORF">ONB1V03_LOCUS8712</name>
</gene>
<keyword evidence="1" id="KW-0175">Coiled coil</keyword>
<dbReference type="AlphaFoldDB" id="A0A7R9M1Z2"/>
<evidence type="ECO:0000313" key="4">
    <source>
        <dbReference type="Proteomes" id="UP000728032"/>
    </source>
</evidence>
<dbReference type="Gene3D" id="3.40.50.300">
    <property type="entry name" value="P-loop containing nucleotide triphosphate hydrolases"/>
    <property type="match status" value="1"/>
</dbReference>
<dbReference type="EMBL" id="CAJPVJ010005103">
    <property type="protein sequence ID" value="CAG2169232.1"/>
    <property type="molecule type" value="Genomic_DNA"/>
</dbReference>
<dbReference type="InterPro" id="IPR027417">
    <property type="entry name" value="P-loop_NTPase"/>
</dbReference>